<evidence type="ECO:0000259" key="1">
    <source>
        <dbReference type="Pfam" id="PF24391"/>
    </source>
</evidence>
<dbReference type="Gene3D" id="3.30.565.10">
    <property type="entry name" value="Histidine kinase-like ATPase, C-terminal domain"/>
    <property type="match status" value="1"/>
</dbReference>
<comment type="caution">
    <text evidence="2">The sequence shown here is derived from an EMBL/GenBank/DDBJ whole genome shotgun (WGS) entry which is preliminary data.</text>
</comment>
<proteinExistence type="predicted"/>
<gene>
    <name evidence="2" type="ORF">P800_02367</name>
</gene>
<accession>A0ABN0PUY4</accession>
<keyword evidence="3" id="KW-1185">Reference proteome</keyword>
<protein>
    <recommendedName>
        <fullName evidence="1">HD-CE domain-containing protein</fullName>
    </recommendedName>
</protein>
<evidence type="ECO:0000313" key="3">
    <source>
        <dbReference type="Proteomes" id="UP000018465"/>
    </source>
</evidence>
<reference evidence="2 3" key="1">
    <citation type="submission" date="2013-10" db="EMBL/GenBank/DDBJ databases">
        <title>The Genome Sequence of Acinetobacter lwoffii NIPH 512.</title>
        <authorList>
            <consortium name="The Broad Institute Genomics Platform"/>
            <consortium name="The Broad Institute Genome Sequencing Center for Infectious Disease"/>
            <person name="Cerqueira G."/>
            <person name="Feldgarden M."/>
            <person name="Courvalin P."/>
            <person name="Grillot-Courvalin C."/>
            <person name="Clermont D."/>
            <person name="Rocha E."/>
            <person name="Yoon E.-J."/>
            <person name="Nemec A."/>
            <person name="Young S.K."/>
            <person name="Zeng Q."/>
            <person name="Gargeya S."/>
            <person name="Fitzgerald M."/>
            <person name="Abouelleil A."/>
            <person name="Alvarado L."/>
            <person name="Berlin A.M."/>
            <person name="Chapman S.B."/>
            <person name="Gainer-Dewar J."/>
            <person name="Goldberg J."/>
            <person name="Gnerre S."/>
            <person name="Griggs A."/>
            <person name="Gujja S."/>
            <person name="Hansen M."/>
            <person name="Howarth C."/>
            <person name="Imamovic A."/>
            <person name="Ireland A."/>
            <person name="Larimer J."/>
            <person name="McCowan C."/>
            <person name="Murphy C."/>
            <person name="Pearson M."/>
            <person name="Poon T.W."/>
            <person name="Priest M."/>
            <person name="Roberts A."/>
            <person name="Saif S."/>
            <person name="Shea T."/>
            <person name="Sykes S."/>
            <person name="Wortman J."/>
            <person name="Nusbaum C."/>
            <person name="Birren B."/>
        </authorList>
    </citation>
    <scope>NUCLEOTIDE SEQUENCE [LARGE SCALE GENOMIC DNA]</scope>
    <source>
        <strain evidence="2 3">NIPH 512</strain>
    </source>
</reference>
<dbReference type="Proteomes" id="UP000018465">
    <property type="component" value="Unassembled WGS sequence"/>
</dbReference>
<feature type="domain" description="HD-CE" evidence="1">
    <location>
        <begin position="45"/>
        <end position="311"/>
    </location>
</feature>
<dbReference type="SUPFAM" id="SSF55874">
    <property type="entry name" value="ATPase domain of HSP90 chaperone/DNA topoisomerase II/histidine kinase"/>
    <property type="match status" value="1"/>
</dbReference>
<name>A0ABN0PUY4_ACILW</name>
<evidence type="ECO:0000313" key="2">
    <source>
        <dbReference type="EMBL" id="ESJ94288.1"/>
    </source>
</evidence>
<sequence length="1000" mass="117865">MSTRLIQHLKNKCEADANVAILYAQWEFDQKLVGKALENIGGFYPHFSNHNASHSQQILVNIERILGDDVDLLSATDTWLILEAAYWHDVGMLVDAKNAKEVHTNPDFKFMIQTIANGKGHDLQKFCQAYVEHNWLSAIGTLDHPFDGVEKYRQLIAEWFRQGHDKRVGKLVEDPFKDLGITSPRTELLPNRIYRYLGQICVSHGMNFSTLMETIPYKQTGLGTENCHPRFIGCLLRLGDLFDLDDNRFCPVMAKHVSNMPSVSKHHHDKHLSLREFQLDTRTVKLVAECPDEMSYVETQNWFGWIREEFQNQMSQWNLIVPDLKFGSLPTIEQLDVRMQGNRVLLSNKPMKFSIDESNALEILEGSGLYKDDTNIYRELIQNAIDATLIRVWNDSEKGKIKFPKNAHPYDENTQNIFKNYPIKLSFERLEIIDDSDDAWWEFKIEDKGTGISLQDLKYMQKVAGSSKNIEKQKIINKMPKWMRPSGQFGIGLHSAFLLLKELNEDDQKITIITTNSIDYKTYKIELNSPLNSKKGYCFIEEIKESNGDSGTTLKLKLKIKRRARSYSFNHSKLYKFLYSNHDPIREEMFDVFTIATQIENIKEKVLEKVCFPYEFNDFWKIKIDNVFPLREIDLKNCIWVEKYNLYFCINNSHEDGLNELRSDLRGGFKGQDVGHIRYYVKPFDIYLMLYGFDAKNTLQTNRNAWSNNFEKKFIDDRFLHKISKHIVDKYRYELKNILNDNELFDLFEFFLNDDESKVSWKNRKIFGSESLLNYKYKNEKCKLYDKSFNELLNLNKFNIYHVDSFINSSFDTSKLSKHDLVFPSSFNSLFKAVFDQNWIEKGGFVSNEKINGYEIIRYTKEEYEGFTENEIKIINQIKNAIQSNRKRINFNEECLDEKFFDEFKPLFTKSILVERLVGLENLKFNHLILPFYICSNNLEAGENIKVDYLNNNELTKYTWKARHEKYENLKFEDFVELYKKLEEKIRKLLETFHPDWIQK</sequence>
<organism evidence="2 3">
    <name type="scientific">Acinetobacter lwoffii NCTC 5866 = CIP 64.10 = NIPH 512</name>
    <dbReference type="NCBI Taxonomy" id="981327"/>
    <lineage>
        <taxon>Bacteria</taxon>
        <taxon>Pseudomonadati</taxon>
        <taxon>Pseudomonadota</taxon>
        <taxon>Gammaproteobacteria</taxon>
        <taxon>Moraxellales</taxon>
        <taxon>Moraxellaceae</taxon>
        <taxon>Acinetobacter</taxon>
    </lineage>
</organism>
<dbReference type="RefSeq" id="WP_004647297.1">
    <property type="nucleotide sequence ID" value="NZ_KI530565.1"/>
</dbReference>
<dbReference type="EMBL" id="AYHO01000005">
    <property type="protein sequence ID" value="ESJ94288.1"/>
    <property type="molecule type" value="Genomic_DNA"/>
</dbReference>
<dbReference type="InterPro" id="IPR036890">
    <property type="entry name" value="HATPase_C_sf"/>
</dbReference>
<dbReference type="Pfam" id="PF24391">
    <property type="entry name" value="HD-CE"/>
    <property type="match status" value="1"/>
</dbReference>
<dbReference type="InterPro" id="IPR056471">
    <property type="entry name" value="HD-CE"/>
</dbReference>